<dbReference type="EMBL" id="JANPWB010000012">
    <property type="protein sequence ID" value="KAJ1115223.1"/>
    <property type="molecule type" value="Genomic_DNA"/>
</dbReference>
<evidence type="ECO:0000313" key="3">
    <source>
        <dbReference type="Proteomes" id="UP001066276"/>
    </source>
</evidence>
<dbReference type="Proteomes" id="UP001066276">
    <property type="component" value="Chromosome 8"/>
</dbReference>
<gene>
    <name evidence="2" type="ORF">NDU88_003449</name>
</gene>
<keyword evidence="3" id="KW-1185">Reference proteome</keyword>
<name>A0AAV7NGG1_PLEWA</name>
<protein>
    <submittedName>
        <fullName evidence="2">Uncharacterized protein</fullName>
    </submittedName>
</protein>
<proteinExistence type="predicted"/>
<organism evidence="2 3">
    <name type="scientific">Pleurodeles waltl</name>
    <name type="common">Iberian ribbed newt</name>
    <dbReference type="NCBI Taxonomy" id="8319"/>
    <lineage>
        <taxon>Eukaryota</taxon>
        <taxon>Metazoa</taxon>
        <taxon>Chordata</taxon>
        <taxon>Craniata</taxon>
        <taxon>Vertebrata</taxon>
        <taxon>Euteleostomi</taxon>
        <taxon>Amphibia</taxon>
        <taxon>Batrachia</taxon>
        <taxon>Caudata</taxon>
        <taxon>Salamandroidea</taxon>
        <taxon>Salamandridae</taxon>
        <taxon>Pleurodelinae</taxon>
        <taxon>Pleurodeles</taxon>
    </lineage>
</organism>
<reference evidence="2" key="1">
    <citation type="journal article" date="2022" name="bioRxiv">
        <title>Sequencing and chromosome-scale assembly of the giantPleurodeles waltlgenome.</title>
        <authorList>
            <person name="Brown T."/>
            <person name="Elewa A."/>
            <person name="Iarovenko S."/>
            <person name="Subramanian E."/>
            <person name="Araus A.J."/>
            <person name="Petzold A."/>
            <person name="Susuki M."/>
            <person name="Suzuki K.-i.T."/>
            <person name="Hayashi T."/>
            <person name="Toyoda A."/>
            <person name="Oliveira C."/>
            <person name="Osipova E."/>
            <person name="Leigh N.D."/>
            <person name="Simon A."/>
            <person name="Yun M.H."/>
        </authorList>
    </citation>
    <scope>NUCLEOTIDE SEQUENCE</scope>
    <source>
        <strain evidence="2">20211129_DDA</strain>
        <tissue evidence="2">Liver</tissue>
    </source>
</reference>
<dbReference type="AlphaFoldDB" id="A0AAV7NGG1"/>
<sequence>MRFLTAAQPILFAFPPDRAGRQRRRLQANERLTLPQITGKRWEQRTDPGVGAGSLPPTLLRRGGALYCRAGRRIAAPAAVQKKGAVEGGKGEGPQSVLALPGENPLRTVPLTSRWCTPAGATGNAQRRLRLHGRGDHTMLRPLAHTRLSSGRHVPSCSAARPFRGTPAPRGKLLCLRVGQQATSSTDCASTAAGITRCRGLRPTHGPCPAPATASPPAAPLSSSAAHGANCCACGRGAPLQEHPAGYYW</sequence>
<accession>A0AAV7NGG1</accession>
<feature type="region of interest" description="Disordered" evidence="1">
    <location>
        <begin position="78"/>
        <end position="104"/>
    </location>
</feature>
<comment type="caution">
    <text evidence="2">The sequence shown here is derived from an EMBL/GenBank/DDBJ whole genome shotgun (WGS) entry which is preliminary data.</text>
</comment>
<evidence type="ECO:0000313" key="2">
    <source>
        <dbReference type="EMBL" id="KAJ1115223.1"/>
    </source>
</evidence>
<evidence type="ECO:0000256" key="1">
    <source>
        <dbReference type="SAM" id="MobiDB-lite"/>
    </source>
</evidence>